<keyword evidence="3" id="KW-1185">Reference proteome</keyword>
<evidence type="ECO:0000259" key="1">
    <source>
        <dbReference type="PROSITE" id="PS51352"/>
    </source>
</evidence>
<proteinExistence type="predicted"/>
<dbReference type="EMBL" id="VBWP01000005">
    <property type="protein sequence ID" value="TLG73868.1"/>
    <property type="molecule type" value="Genomic_DNA"/>
</dbReference>
<dbReference type="InterPro" id="IPR036249">
    <property type="entry name" value="Thioredoxin-like_sf"/>
</dbReference>
<comment type="caution">
    <text evidence="2">The sequence shown here is derived from an EMBL/GenBank/DDBJ whole genome shotgun (WGS) entry which is preliminary data.</text>
</comment>
<name>A0A5R8QBE7_9FIRM</name>
<dbReference type="Proteomes" id="UP000306912">
    <property type="component" value="Unassembled WGS sequence"/>
</dbReference>
<dbReference type="Pfam" id="PF00085">
    <property type="entry name" value="Thioredoxin"/>
    <property type="match status" value="1"/>
</dbReference>
<dbReference type="CDD" id="cd02947">
    <property type="entry name" value="TRX_family"/>
    <property type="match status" value="1"/>
</dbReference>
<dbReference type="GO" id="GO:0015035">
    <property type="term" value="F:protein-disulfide reductase activity"/>
    <property type="evidence" value="ECO:0007669"/>
    <property type="project" value="TreeGrafter"/>
</dbReference>
<feature type="domain" description="Thioredoxin" evidence="1">
    <location>
        <begin position="6"/>
        <end position="130"/>
    </location>
</feature>
<dbReference type="SUPFAM" id="SSF52833">
    <property type="entry name" value="Thioredoxin-like"/>
    <property type="match status" value="1"/>
</dbReference>
<dbReference type="AlphaFoldDB" id="A0A5R8QBE7"/>
<gene>
    <name evidence="2" type="ORF">FEZ08_06970</name>
</gene>
<evidence type="ECO:0000313" key="2">
    <source>
        <dbReference type="EMBL" id="TLG73868.1"/>
    </source>
</evidence>
<reference evidence="2 3" key="1">
    <citation type="submission" date="2019-05" db="EMBL/GenBank/DDBJ databases">
        <title>Culicoidintestinum kansasii gen. nov., sp. nov. from the gastrointestinal tract of the biting midge, Culicoides sonorensis.</title>
        <authorList>
            <person name="Neupane S."/>
            <person name="Ghosh A."/>
            <person name="Gunther S."/>
            <person name="Martin K."/>
            <person name="Zurek L."/>
        </authorList>
    </citation>
    <scope>NUCLEOTIDE SEQUENCE [LARGE SCALE GENOMIC DNA]</scope>
    <source>
        <strain evidence="2 3">CS-1</strain>
    </source>
</reference>
<dbReference type="PANTHER" id="PTHR45663">
    <property type="entry name" value="GEO12009P1"/>
    <property type="match status" value="1"/>
</dbReference>
<dbReference type="PROSITE" id="PS51354">
    <property type="entry name" value="GLUTAREDOXIN_2"/>
    <property type="match status" value="1"/>
</dbReference>
<dbReference type="InterPro" id="IPR013766">
    <property type="entry name" value="Thioredoxin_domain"/>
</dbReference>
<dbReference type="Gene3D" id="3.40.30.10">
    <property type="entry name" value="Glutaredoxin"/>
    <property type="match status" value="1"/>
</dbReference>
<sequence>MKNKIVIITNKLPIIILIRSIRRSKIMQTFNEQDAKDYISEHERVVIYVTTPFCGVCQSVKPLIGILAEAMEDVRFGEINLNLTPDLAKRYQISGAPTLLQFTYGELVQRVENFQNITQLYTTLERGFLK</sequence>
<protein>
    <submittedName>
        <fullName evidence="2">Thioredoxin family protein</fullName>
    </submittedName>
</protein>
<dbReference type="PROSITE" id="PS51352">
    <property type="entry name" value="THIOREDOXIN_2"/>
    <property type="match status" value="1"/>
</dbReference>
<dbReference type="GO" id="GO:0045454">
    <property type="term" value="P:cell redox homeostasis"/>
    <property type="evidence" value="ECO:0007669"/>
    <property type="project" value="TreeGrafter"/>
</dbReference>
<dbReference type="PANTHER" id="PTHR45663:SF41">
    <property type="entry name" value="THIOREDOXIN-LIKE PROTEIN YUSE"/>
    <property type="match status" value="1"/>
</dbReference>
<organism evidence="2 3">
    <name type="scientific">Culicoidibacter larvae</name>
    <dbReference type="NCBI Taxonomy" id="2579976"/>
    <lineage>
        <taxon>Bacteria</taxon>
        <taxon>Bacillati</taxon>
        <taxon>Bacillota</taxon>
        <taxon>Culicoidibacteria</taxon>
        <taxon>Culicoidibacterales</taxon>
        <taxon>Culicoidibacteraceae</taxon>
        <taxon>Culicoidibacter</taxon>
    </lineage>
</organism>
<accession>A0A5R8QBE7</accession>
<evidence type="ECO:0000313" key="3">
    <source>
        <dbReference type="Proteomes" id="UP000306912"/>
    </source>
</evidence>
<dbReference type="InParanoid" id="A0A5R8QBE7"/>
<dbReference type="GO" id="GO:0005829">
    <property type="term" value="C:cytosol"/>
    <property type="evidence" value="ECO:0007669"/>
    <property type="project" value="TreeGrafter"/>
</dbReference>
<dbReference type="OrthoDB" id="5784238at2"/>